<dbReference type="Proteomes" id="UP000650833">
    <property type="component" value="Unassembled WGS sequence"/>
</dbReference>
<proteinExistence type="inferred from homology"/>
<comment type="caution">
    <text evidence="3">The sequence shown here is derived from an EMBL/GenBank/DDBJ whole genome shotgun (WGS) entry which is preliminary data.</text>
</comment>
<dbReference type="InterPro" id="IPR023631">
    <property type="entry name" value="Amidase_dom"/>
</dbReference>
<gene>
    <name evidence="3" type="ORF">INT46_001966</name>
</gene>
<dbReference type="InterPro" id="IPR000120">
    <property type="entry name" value="Amidase"/>
</dbReference>
<sequence>MNEQVENVQEANMASSLPEKQEFDAPEIYGLPLLFAANAIDYIPFVKQKVASDGLLFKLRERNDIEDHPITLPIPFEYICSPRDAEFNQEIPKLDAEQKSVSPFLSFWNYHVAYTQFKTTPTNVAKNILSALKKSKNMNWMRFSVQDIIQQAEASTERYKQQSPLSQMDGVFISVKEEMDIQGLETKAGTSFINDNQPATEDATLVAKLRRAGVIIVGSTVMNELGWDTFSVNPNTGMPKNPYGTLHSCGGSSGGCGGSVAGGLFPVSIGADGGGSIRIPSTFCGLYGLKTTYARVSAKGSVTLDPSLGSYGPLAATADDMALTYAIIAGPDVKDPTTLLQPLVSLKDYDKVFDLSDLTVAVYPEWARSMVDPAILEKLDLFKDYLEKLGARIVEIEIPDLDLTATAHTVTICSEMLNFASRHELNHRKFLPHTRLMAGTASALEGRDYVRAQQVRGRMMNHLRHIFEDQKIDLILCPSTAITAPEIPEKAHSYGMSNAKLTIRAMAFSMLANLTGIPGVSVPAGFNQDMPIGLQFMANWWNEALLCRIAKTCERMPGIERKRPEGASWFGDDLLSN</sequence>
<dbReference type="AlphaFoldDB" id="A0A8H7RC51"/>
<dbReference type="PROSITE" id="PS00571">
    <property type="entry name" value="AMIDASES"/>
    <property type="match status" value="1"/>
</dbReference>
<evidence type="ECO:0000313" key="3">
    <source>
        <dbReference type="EMBL" id="KAG2207775.1"/>
    </source>
</evidence>
<protein>
    <recommendedName>
        <fullName evidence="2">Amidase domain-containing protein</fullName>
    </recommendedName>
</protein>
<keyword evidence="4" id="KW-1185">Reference proteome</keyword>
<feature type="domain" description="Amidase" evidence="2">
    <location>
        <begin position="135"/>
        <end position="547"/>
    </location>
</feature>
<dbReference type="InterPro" id="IPR036928">
    <property type="entry name" value="AS_sf"/>
</dbReference>
<name>A0A8H7RC51_9FUNG</name>
<dbReference type="GO" id="GO:0003824">
    <property type="term" value="F:catalytic activity"/>
    <property type="evidence" value="ECO:0007669"/>
    <property type="project" value="InterPro"/>
</dbReference>
<organism evidence="3 4">
    <name type="scientific">Mucor plumbeus</name>
    <dbReference type="NCBI Taxonomy" id="97098"/>
    <lineage>
        <taxon>Eukaryota</taxon>
        <taxon>Fungi</taxon>
        <taxon>Fungi incertae sedis</taxon>
        <taxon>Mucoromycota</taxon>
        <taxon>Mucoromycotina</taxon>
        <taxon>Mucoromycetes</taxon>
        <taxon>Mucorales</taxon>
        <taxon>Mucorineae</taxon>
        <taxon>Mucoraceae</taxon>
        <taxon>Mucor</taxon>
    </lineage>
</organism>
<dbReference type="EMBL" id="JAEPRC010000123">
    <property type="protein sequence ID" value="KAG2207775.1"/>
    <property type="molecule type" value="Genomic_DNA"/>
</dbReference>
<evidence type="ECO:0000259" key="2">
    <source>
        <dbReference type="Pfam" id="PF01425"/>
    </source>
</evidence>
<reference evidence="3" key="1">
    <citation type="submission" date="2020-12" db="EMBL/GenBank/DDBJ databases">
        <title>Metabolic potential, ecology and presence of endohyphal bacteria is reflected in genomic diversity of Mucoromycotina.</title>
        <authorList>
            <person name="Muszewska A."/>
            <person name="Okrasinska A."/>
            <person name="Steczkiewicz K."/>
            <person name="Drgas O."/>
            <person name="Orlowska M."/>
            <person name="Perlinska-Lenart U."/>
            <person name="Aleksandrzak-Piekarczyk T."/>
            <person name="Szatraj K."/>
            <person name="Zielenkiewicz U."/>
            <person name="Pilsyk S."/>
            <person name="Malc E."/>
            <person name="Mieczkowski P."/>
            <person name="Kruszewska J.S."/>
            <person name="Biernat P."/>
            <person name="Pawlowska J."/>
        </authorList>
    </citation>
    <scope>NUCLEOTIDE SEQUENCE</scope>
    <source>
        <strain evidence="3">CBS 226.32</strain>
    </source>
</reference>
<dbReference type="OrthoDB" id="566138at2759"/>
<dbReference type="PANTHER" id="PTHR11895:SF67">
    <property type="entry name" value="AMIDASE DOMAIN-CONTAINING PROTEIN"/>
    <property type="match status" value="1"/>
</dbReference>
<dbReference type="PANTHER" id="PTHR11895">
    <property type="entry name" value="TRANSAMIDASE"/>
    <property type="match status" value="1"/>
</dbReference>
<comment type="similarity">
    <text evidence="1">Belongs to the amidase family.</text>
</comment>
<dbReference type="Gene3D" id="3.90.1300.10">
    <property type="entry name" value="Amidase signature (AS) domain"/>
    <property type="match status" value="1"/>
</dbReference>
<evidence type="ECO:0000256" key="1">
    <source>
        <dbReference type="ARBA" id="ARBA00009199"/>
    </source>
</evidence>
<dbReference type="Pfam" id="PF01425">
    <property type="entry name" value="Amidase"/>
    <property type="match status" value="1"/>
</dbReference>
<dbReference type="InterPro" id="IPR020556">
    <property type="entry name" value="Amidase_CS"/>
</dbReference>
<accession>A0A8H7RC51</accession>
<evidence type="ECO:0000313" key="4">
    <source>
        <dbReference type="Proteomes" id="UP000650833"/>
    </source>
</evidence>
<dbReference type="SUPFAM" id="SSF75304">
    <property type="entry name" value="Amidase signature (AS) enzymes"/>
    <property type="match status" value="1"/>
</dbReference>